<keyword evidence="3" id="KW-0732">Signal</keyword>
<dbReference type="Proteomes" id="UP001143480">
    <property type="component" value="Unassembled WGS sequence"/>
</dbReference>
<feature type="compositionally biased region" description="Gly residues" evidence="1">
    <location>
        <begin position="549"/>
        <end position="562"/>
    </location>
</feature>
<protein>
    <submittedName>
        <fullName evidence="4">Uncharacterized protein</fullName>
    </submittedName>
</protein>
<organism evidence="4 5">
    <name type="scientific">Dactylosporangium matsuzakiense</name>
    <dbReference type="NCBI Taxonomy" id="53360"/>
    <lineage>
        <taxon>Bacteria</taxon>
        <taxon>Bacillati</taxon>
        <taxon>Actinomycetota</taxon>
        <taxon>Actinomycetes</taxon>
        <taxon>Micromonosporales</taxon>
        <taxon>Micromonosporaceae</taxon>
        <taxon>Dactylosporangium</taxon>
    </lineage>
</organism>
<evidence type="ECO:0000313" key="4">
    <source>
        <dbReference type="EMBL" id="GLL06567.1"/>
    </source>
</evidence>
<evidence type="ECO:0000313" key="5">
    <source>
        <dbReference type="Proteomes" id="UP001143480"/>
    </source>
</evidence>
<dbReference type="PRINTS" id="PR01228">
    <property type="entry name" value="EGGSHELL"/>
</dbReference>
<dbReference type="AlphaFoldDB" id="A0A9W6NRW6"/>
<feature type="chain" id="PRO_5040775493" evidence="3">
    <location>
        <begin position="22"/>
        <end position="569"/>
    </location>
</feature>
<gene>
    <name evidence="4" type="ORF">GCM10017581_083170</name>
</gene>
<reference evidence="4" key="2">
    <citation type="submission" date="2023-01" db="EMBL/GenBank/DDBJ databases">
        <authorList>
            <person name="Sun Q."/>
            <person name="Evtushenko L."/>
        </authorList>
    </citation>
    <scope>NUCLEOTIDE SEQUENCE</scope>
    <source>
        <strain evidence="4">VKM Ac-1321</strain>
    </source>
</reference>
<reference evidence="4" key="1">
    <citation type="journal article" date="2014" name="Int. J. Syst. Evol. Microbiol.">
        <title>Complete genome sequence of Corynebacterium casei LMG S-19264T (=DSM 44701T), isolated from a smear-ripened cheese.</title>
        <authorList>
            <consortium name="US DOE Joint Genome Institute (JGI-PGF)"/>
            <person name="Walter F."/>
            <person name="Albersmeier A."/>
            <person name="Kalinowski J."/>
            <person name="Ruckert C."/>
        </authorList>
    </citation>
    <scope>NUCLEOTIDE SEQUENCE</scope>
    <source>
        <strain evidence="4">VKM Ac-1321</strain>
    </source>
</reference>
<dbReference type="SUPFAM" id="SSF75011">
    <property type="entry name" value="3-carboxy-cis,cis-mucoante lactonizing enzyme"/>
    <property type="match status" value="1"/>
</dbReference>
<feature type="region of interest" description="Disordered" evidence="1">
    <location>
        <begin position="372"/>
        <end position="569"/>
    </location>
</feature>
<name>A0A9W6NRW6_9ACTN</name>
<comment type="caution">
    <text evidence="4">The sequence shown here is derived from an EMBL/GenBank/DDBJ whole genome shotgun (WGS) entry which is preliminary data.</text>
</comment>
<keyword evidence="2" id="KW-0812">Transmembrane</keyword>
<proteinExistence type="predicted"/>
<evidence type="ECO:0000256" key="1">
    <source>
        <dbReference type="SAM" id="MobiDB-lite"/>
    </source>
</evidence>
<feature type="signal peptide" evidence="3">
    <location>
        <begin position="1"/>
        <end position="21"/>
    </location>
</feature>
<sequence>MVLSSAALVCLSAGVTAPAAAYAPSPSAQAQAGAGTPVCSPNSKDVSEISGLVAKPDGGYYAVQDSQPRPGKPKIFVLGDDCKLNKTINYPTAAVDPEDAALGKDGTLYIADIGDNDEQSGGSSKPRDAVAVWTMAPDSTSPVVNRLTYPDGKKHDAEALLMGGDGLPIIITKTSPVEVYVAESALVPNTAKGVKLKKAGDFKALQDTKTANPLGLLGWKLVTGAAASPDGSKVVVRTYSDAYEFDVAGGDVVKALLSGKPRITPLPNEAQGESITYTPDGKNYVTASDVNTSTKAPLLKYAPTDITVNANTNGGNVPSPKAKEQSFLQSLTLEDITYAVAAIGIVGLGLVIAGVVGIRRSRAARRAAGLTTGNVRGAGGADGDDEFAAVGAPGPGGPGGPAGGPGGPGGRGGPGGNVYGGGGPGRDGGSNVYGGGPGGGSGGQGGGSGGPGVYGGSGDRPGNRQGGGVYGGSGGPSGGPGGSGAPGGGGVYGGAGQGGSGGPARSGGGPGGGSGGGGSVYGGGPGDRRGGYGGGDQQGFAQGPPPRSGRGGYGPGDQGGYDRGYAPHR</sequence>
<feature type="compositionally biased region" description="Gly residues" evidence="1">
    <location>
        <begin position="393"/>
        <end position="537"/>
    </location>
</feature>
<evidence type="ECO:0000256" key="2">
    <source>
        <dbReference type="SAM" id="Phobius"/>
    </source>
</evidence>
<dbReference type="EMBL" id="BSFP01000075">
    <property type="protein sequence ID" value="GLL06567.1"/>
    <property type="molecule type" value="Genomic_DNA"/>
</dbReference>
<keyword evidence="5" id="KW-1185">Reference proteome</keyword>
<evidence type="ECO:0000256" key="3">
    <source>
        <dbReference type="SAM" id="SignalP"/>
    </source>
</evidence>
<accession>A0A9W6NRW6</accession>
<keyword evidence="2" id="KW-1133">Transmembrane helix</keyword>
<feature type="transmembrane region" description="Helical" evidence="2">
    <location>
        <begin position="336"/>
        <end position="358"/>
    </location>
</feature>
<keyword evidence="2" id="KW-0472">Membrane</keyword>